<evidence type="ECO:0000313" key="4">
    <source>
        <dbReference type="Proteomes" id="UP000001953"/>
    </source>
</evidence>
<dbReference type="OrthoDB" id="9792687at2"/>
<dbReference type="Proteomes" id="UP000001953">
    <property type="component" value="Chromosome"/>
</dbReference>
<dbReference type="InterPro" id="IPR017113">
    <property type="entry name" value="Antirestriction_ArdC"/>
</dbReference>
<keyword evidence="4" id="KW-1185">Reference proteome</keyword>
<dbReference type="Pfam" id="PF08401">
    <property type="entry name" value="ArdcN"/>
    <property type="match status" value="1"/>
</dbReference>
<sequence length="304" mass="34073">MSEDRKDIYQRVTDSIVTELEKGVRPWLKPWSADHVAGRITRPLRANGVPYRGINILMLWASATEHSYTAPLWLTYKQAQELGGQVRKGEKGSLVVYANTITKIEQDEATGEDLEREIPFMKGYTVFNAEQVDGLPAHFYAVQQPAIDPVERIEKAEAFFAATGAEINEGGNRACYNLAIDRVQMPPFVSFIEAEAYYATLAHEICHWTRHPKRLDRDFGRKRFGDEGYAMEELVAELGAAFVCGDLALTPAPREEHAAYIGSWLKALKDDKRAIFSAAAHAQRAADYLIGLQPIEKGEEREAA</sequence>
<name>Q1QQN3_NITHX</name>
<evidence type="ECO:0000313" key="3">
    <source>
        <dbReference type="EMBL" id="ABE61464.1"/>
    </source>
</evidence>
<accession>Q1QQN3</accession>
<reference evidence="3 4" key="1">
    <citation type="submission" date="2006-03" db="EMBL/GenBank/DDBJ databases">
        <title>Complete sequence of chromosome of Nitrobacter hamburgensis X14.</title>
        <authorList>
            <consortium name="US DOE Joint Genome Institute"/>
            <person name="Copeland A."/>
            <person name="Lucas S."/>
            <person name="Lapidus A."/>
            <person name="Barry K."/>
            <person name="Detter J.C."/>
            <person name="Glavina del Rio T."/>
            <person name="Hammon N."/>
            <person name="Israni S."/>
            <person name="Dalin E."/>
            <person name="Tice H."/>
            <person name="Pitluck S."/>
            <person name="Chain P."/>
            <person name="Malfatti S."/>
            <person name="Shin M."/>
            <person name="Vergez L."/>
            <person name="Schmutz J."/>
            <person name="Larimer F."/>
            <person name="Land M."/>
            <person name="Hauser L."/>
            <person name="Kyrpides N."/>
            <person name="Ivanova N."/>
            <person name="Ward B."/>
            <person name="Arp D."/>
            <person name="Klotz M."/>
            <person name="Stein L."/>
            <person name="O'Mullan G."/>
            <person name="Starkenburg S."/>
            <person name="Sayavedra L."/>
            <person name="Poret-Peterson A.T."/>
            <person name="Gentry M.E."/>
            <person name="Bruce D."/>
            <person name="Richardson P."/>
        </authorList>
    </citation>
    <scope>NUCLEOTIDE SEQUENCE [LARGE SCALE GENOMIC DNA]</scope>
    <source>
        <strain evidence="4">DSM 10229 / NCIMB 13809 / X14</strain>
    </source>
</reference>
<feature type="domain" description="N-terminal" evidence="1">
    <location>
        <begin position="6"/>
        <end position="127"/>
    </location>
</feature>
<proteinExistence type="predicted"/>
<evidence type="ECO:0000259" key="1">
    <source>
        <dbReference type="Pfam" id="PF08401"/>
    </source>
</evidence>
<gene>
    <name evidence="3" type="ordered locus">Nham_0574</name>
</gene>
<feature type="domain" description="Polyvalent protein metallopeptidase" evidence="2">
    <location>
        <begin position="154"/>
        <end position="281"/>
    </location>
</feature>
<protein>
    <submittedName>
        <fullName evidence="3">Antirestriction protein</fullName>
    </submittedName>
</protein>
<dbReference type="Pfam" id="PF18818">
    <property type="entry name" value="MPTase-PolyVal"/>
    <property type="match status" value="1"/>
</dbReference>
<dbReference type="STRING" id="323097.Nham_0574"/>
<dbReference type="HOGENOM" id="CLU_041111_0_0_5"/>
<dbReference type="eggNOG" id="COG4227">
    <property type="taxonomic scope" value="Bacteria"/>
</dbReference>
<dbReference type="InterPro" id="IPR013610">
    <property type="entry name" value="ArdC_N"/>
</dbReference>
<organism evidence="3 4">
    <name type="scientific">Nitrobacter hamburgensis (strain DSM 10229 / NCIMB 13809 / X14)</name>
    <dbReference type="NCBI Taxonomy" id="323097"/>
    <lineage>
        <taxon>Bacteria</taxon>
        <taxon>Pseudomonadati</taxon>
        <taxon>Pseudomonadota</taxon>
        <taxon>Alphaproteobacteria</taxon>
        <taxon>Hyphomicrobiales</taxon>
        <taxon>Nitrobacteraceae</taxon>
        <taxon>Nitrobacter</taxon>
    </lineage>
</organism>
<dbReference type="AlphaFoldDB" id="Q1QQN3"/>
<evidence type="ECO:0000259" key="2">
    <source>
        <dbReference type="Pfam" id="PF18818"/>
    </source>
</evidence>
<dbReference type="RefSeq" id="WP_011509168.1">
    <property type="nucleotide sequence ID" value="NC_007964.1"/>
</dbReference>
<dbReference type="InterPro" id="IPR041459">
    <property type="entry name" value="MPTase-PolyVal"/>
</dbReference>
<dbReference type="EMBL" id="CP000319">
    <property type="protein sequence ID" value="ABE61464.1"/>
    <property type="molecule type" value="Genomic_DNA"/>
</dbReference>
<dbReference type="GO" id="GO:0003697">
    <property type="term" value="F:single-stranded DNA binding"/>
    <property type="evidence" value="ECO:0007669"/>
    <property type="project" value="InterPro"/>
</dbReference>
<dbReference type="KEGG" id="nha:Nham_0574"/>
<dbReference type="PIRSF" id="PIRSF037112">
    <property type="entry name" value="Antirestriction_ArdC"/>
    <property type="match status" value="1"/>
</dbReference>